<sequence>MRIVQDSEDEDDLEVEDAEVAALEGDAPPEHTSSHASPRLGEKGTGSTESLKRAIVAAHRAQFRDDSSDRPGQSDPSEIPSAANTSAPSKSQDALQSSISLPGHASKRRRTSLDGAVALCSARDALPATLDERHTEQALPNTNTHLGVIPERPWDFQGTMREVWDHHEPMGLFAQTVSSTIPNATATQEQLLAEVLAPGFLGVEPEPDPAAPRYEPAKSSVPWSEYLKSSSRAPEMPSQSAESPSFSQNNTSRSAAHLVGSLACIESRAESPDPLHPLPVGPAFNVEAASDELELQSTVRRTTASASSKTEQKPGSVPNSEDDLVTIGVPLEQYKPRPSRSRSLKLNLEEPIDYAKRPERVAKKTRRTRTTGEVDTASAATTPEKVRQICDMGFTPTTTKKALRQHNGDVTHTIDWLIATGISAEDELVPPKLPKPKNTKKSNREEDTHVQTDVRHGKTADIHTQVQSAAVDASTDTIEEDVLESAPITSIMKSPTVVKVVIPRKAITSSKHVDNKSTVPTASDHVFQNTSEKTAKHQGVSDRLDLQSAEQAVAAEQPLKKKKRGRPRKETKTIEFIAEEPEAKTNKRDTAAITADEQLEDYTHKSNKPENRVPTESVSDEHQFSGADATNMNANIDRNTPELQPPPEKKAKPTTEAPSSIGKGKTPYRVGLSKRARIAPLLRIVKK</sequence>
<feature type="compositionally biased region" description="Basic and acidic residues" evidence="1">
    <location>
        <begin position="581"/>
        <end position="590"/>
    </location>
</feature>
<dbReference type="EMBL" id="MU001496">
    <property type="protein sequence ID" value="KAF2447644.1"/>
    <property type="molecule type" value="Genomic_DNA"/>
</dbReference>
<evidence type="ECO:0000313" key="3">
    <source>
        <dbReference type="EMBL" id="KAF2447644.1"/>
    </source>
</evidence>
<feature type="compositionally biased region" description="Low complexity" evidence="1">
    <location>
        <begin position="297"/>
        <end position="309"/>
    </location>
</feature>
<feature type="compositionally biased region" description="Polar residues" evidence="1">
    <location>
        <begin position="227"/>
        <end position="253"/>
    </location>
</feature>
<dbReference type="InterPro" id="IPR009060">
    <property type="entry name" value="UBA-like_sf"/>
</dbReference>
<feature type="compositionally biased region" description="Basic and acidic residues" evidence="1">
    <location>
        <begin position="601"/>
        <end position="623"/>
    </location>
</feature>
<dbReference type="Gene3D" id="1.10.8.10">
    <property type="entry name" value="DNA helicase RuvA subunit, C-terminal domain"/>
    <property type="match status" value="1"/>
</dbReference>
<evidence type="ECO:0000313" key="4">
    <source>
        <dbReference type="Proteomes" id="UP000799764"/>
    </source>
</evidence>
<accession>A0A9P4PRG8</accession>
<dbReference type="OrthoDB" id="5404794at2759"/>
<feature type="region of interest" description="Disordered" evidence="1">
    <location>
        <begin position="552"/>
        <end position="671"/>
    </location>
</feature>
<feature type="domain" description="UBA" evidence="2">
    <location>
        <begin position="380"/>
        <end position="420"/>
    </location>
</feature>
<protein>
    <recommendedName>
        <fullName evidence="2">UBA domain-containing protein</fullName>
    </recommendedName>
</protein>
<dbReference type="SUPFAM" id="SSF46934">
    <property type="entry name" value="UBA-like"/>
    <property type="match status" value="1"/>
</dbReference>
<gene>
    <name evidence="3" type="ORF">P171DRAFT_229058</name>
</gene>
<feature type="compositionally biased region" description="Polar residues" evidence="1">
    <location>
        <begin position="70"/>
        <end position="100"/>
    </location>
</feature>
<name>A0A9P4PRG8_9PLEO</name>
<dbReference type="InterPro" id="IPR015940">
    <property type="entry name" value="UBA"/>
</dbReference>
<dbReference type="CDD" id="cd14308">
    <property type="entry name" value="UBA_Mud1_like"/>
    <property type="match status" value="1"/>
</dbReference>
<comment type="caution">
    <text evidence="3">The sequence shown here is derived from an EMBL/GenBank/DDBJ whole genome shotgun (WGS) entry which is preliminary data.</text>
</comment>
<organism evidence="3 4">
    <name type="scientific">Karstenula rhodostoma CBS 690.94</name>
    <dbReference type="NCBI Taxonomy" id="1392251"/>
    <lineage>
        <taxon>Eukaryota</taxon>
        <taxon>Fungi</taxon>
        <taxon>Dikarya</taxon>
        <taxon>Ascomycota</taxon>
        <taxon>Pezizomycotina</taxon>
        <taxon>Dothideomycetes</taxon>
        <taxon>Pleosporomycetidae</taxon>
        <taxon>Pleosporales</taxon>
        <taxon>Massarineae</taxon>
        <taxon>Didymosphaeriaceae</taxon>
        <taxon>Karstenula</taxon>
    </lineage>
</organism>
<evidence type="ECO:0000259" key="2">
    <source>
        <dbReference type="PROSITE" id="PS50030"/>
    </source>
</evidence>
<keyword evidence="4" id="KW-1185">Reference proteome</keyword>
<dbReference type="SMART" id="SM00165">
    <property type="entry name" value="UBA"/>
    <property type="match status" value="1"/>
</dbReference>
<feature type="region of interest" description="Disordered" evidence="1">
    <location>
        <begin position="1"/>
        <end position="108"/>
    </location>
</feature>
<reference evidence="3" key="1">
    <citation type="journal article" date="2020" name="Stud. Mycol.">
        <title>101 Dothideomycetes genomes: a test case for predicting lifestyles and emergence of pathogens.</title>
        <authorList>
            <person name="Haridas S."/>
            <person name="Albert R."/>
            <person name="Binder M."/>
            <person name="Bloem J."/>
            <person name="Labutti K."/>
            <person name="Salamov A."/>
            <person name="Andreopoulos B."/>
            <person name="Baker S."/>
            <person name="Barry K."/>
            <person name="Bills G."/>
            <person name="Bluhm B."/>
            <person name="Cannon C."/>
            <person name="Castanera R."/>
            <person name="Culley D."/>
            <person name="Daum C."/>
            <person name="Ezra D."/>
            <person name="Gonzalez J."/>
            <person name="Henrissat B."/>
            <person name="Kuo A."/>
            <person name="Liang C."/>
            <person name="Lipzen A."/>
            <person name="Lutzoni F."/>
            <person name="Magnuson J."/>
            <person name="Mondo S."/>
            <person name="Nolan M."/>
            <person name="Ohm R."/>
            <person name="Pangilinan J."/>
            <person name="Park H.-J."/>
            <person name="Ramirez L."/>
            <person name="Alfaro M."/>
            <person name="Sun H."/>
            <person name="Tritt A."/>
            <person name="Yoshinaga Y."/>
            <person name="Zwiers L.-H."/>
            <person name="Turgeon B."/>
            <person name="Goodwin S."/>
            <person name="Spatafora J."/>
            <person name="Crous P."/>
            <person name="Grigoriev I."/>
        </authorList>
    </citation>
    <scope>NUCLEOTIDE SEQUENCE</scope>
    <source>
        <strain evidence="3">CBS 690.94</strain>
    </source>
</reference>
<feature type="region of interest" description="Disordered" evidence="1">
    <location>
        <begin position="297"/>
        <end position="323"/>
    </location>
</feature>
<feature type="compositionally biased region" description="Basic and acidic residues" evidence="1">
    <location>
        <begin position="442"/>
        <end position="455"/>
    </location>
</feature>
<dbReference type="Proteomes" id="UP000799764">
    <property type="component" value="Unassembled WGS sequence"/>
</dbReference>
<feature type="region of interest" description="Disordered" evidence="1">
    <location>
        <begin position="427"/>
        <end position="455"/>
    </location>
</feature>
<dbReference type="PROSITE" id="PS50030">
    <property type="entry name" value="UBA"/>
    <property type="match status" value="1"/>
</dbReference>
<dbReference type="AlphaFoldDB" id="A0A9P4PRG8"/>
<feature type="compositionally biased region" description="Polar residues" evidence="1">
    <location>
        <begin position="628"/>
        <end position="642"/>
    </location>
</feature>
<proteinExistence type="predicted"/>
<feature type="compositionally biased region" description="Acidic residues" evidence="1">
    <location>
        <begin position="1"/>
        <end position="19"/>
    </location>
</feature>
<evidence type="ECO:0000256" key="1">
    <source>
        <dbReference type="SAM" id="MobiDB-lite"/>
    </source>
</evidence>
<feature type="region of interest" description="Disordered" evidence="1">
    <location>
        <begin position="204"/>
        <end position="253"/>
    </location>
</feature>